<evidence type="ECO:0000313" key="1">
    <source>
        <dbReference type="EMBL" id="GHB30912.1"/>
    </source>
</evidence>
<comment type="caution">
    <text evidence="1">The sequence shown here is derived from an EMBL/GenBank/DDBJ whole genome shotgun (WGS) entry which is preliminary data.</text>
</comment>
<gene>
    <name evidence="1" type="ORF">GCM10010346_62870</name>
</gene>
<name>A0ABQ3E9U8_9ACTN</name>
<organism evidence="1 2">
    <name type="scientific">Streptomyces chryseus</name>
    <dbReference type="NCBI Taxonomy" id="68186"/>
    <lineage>
        <taxon>Bacteria</taxon>
        <taxon>Bacillati</taxon>
        <taxon>Actinomycetota</taxon>
        <taxon>Actinomycetes</taxon>
        <taxon>Kitasatosporales</taxon>
        <taxon>Streptomycetaceae</taxon>
        <taxon>Streptomyces</taxon>
    </lineage>
</organism>
<proteinExistence type="predicted"/>
<evidence type="ECO:0000313" key="2">
    <source>
        <dbReference type="Proteomes" id="UP000599437"/>
    </source>
</evidence>
<dbReference type="Proteomes" id="UP000599437">
    <property type="component" value="Unassembled WGS sequence"/>
</dbReference>
<dbReference type="EMBL" id="BMVO01000038">
    <property type="protein sequence ID" value="GHB30912.1"/>
    <property type="molecule type" value="Genomic_DNA"/>
</dbReference>
<keyword evidence="2" id="KW-1185">Reference proteome</keyword>
<reference evidence="2" key="1">
    <citation type="journal article" date="2019" name="Int. J. Syst. Evol. Microbiol.">
        <title>The Global Catalogue of Microorganisms (GCM) 10K type strain sequencing project: providing services to taxonomists for standard genome sequencing and annotation.</title>
        <authorList>
            <consortium name="The Broad Institute Genomics Platform"/>
            <consortium name="The Broad Institute Genome Sequencing Center for Infectious Disease"/>
            <person name="Wu L."/>
            <person name="Ma J."/>
        </authorList>
    </citation>
    <scope>NUCLEOTIDE SEQUENCE [LARGE SCALE GENOMIC DNA]</scope>
    <source>
        <strain evidence="2">JCM 4737</strain>
    </source>
</reference>
<protein>
    <submittedName>
        <fullName evidence="1">Uncharacterized protein</fullName>
    </submittedName>
</protein>
<accession>A0ABQ3E9U8</accession>
<sequence>MFSPRLLARLPHHPGLRGGQQHLAPHLQLPGPQGLALLVDPSAKRKVLRHAHLDLDVIGHGVEAGDLVLLRQRSRAW</sequence>